<dbReference type="AlphaFoldDB" id="A0A7G5XF92"/>
<dbReference type="KEGG" id="lacs:H4075_19055"/>
<evidence type="ECO:0000313" key="1">
    <source>
        <dbReference type="EMBL" id="QNA44145.1"/>
    </source>
</evidence>
<dbReference type="PROSITE" id="PS51257">
    <property type="entry name" value="PROKAR_LIPOPROTEIN"/>
    <property type="match status" value="1"/>
</dbReference>
<name>A0A7G5XF92_9BACT</name>
<reference evidence="2" key="1">
    <citation type="submission" date="2020-08" db="EMBL/GenBank/DDBJ databases">
        <title>Lacibacter sp. S13-6-6 genome sequencing.</title>
        <authorList>
            <person name="Jin L."/>
        </authorList>
    </citation>
    <scope>NUCLEOTIDE SEQUENCE [LARGE SCALE GENOMIC DNA]</scope>
    <source>
        <strain evidence="2">S13-6-6</strain>
    </source>
</reference>
<evidence type="ECO:0000313" key="2">
    <source>
        <dbReference type="Proteomes" id="UP000515344"/>
    </source>
</evidence>
<dbReference type="Proteomes" id="UP000515344">
    <property type="component" value="Chromosome"/>
</dbReference>
<accession>A0A7G5XF92</accession>
<organism evidence="1 2">
    <name type="scientific">Lacibacter sediminis</name>
    <dbReference type="NCBI Taxonomy" id="2760713"/>
    <lineage>
        <taxon>Bacteria</taxon>
        <taxon>Pseudomonadati</taxon>
        <taxon>Bacteroidota</taxon>
        <taxon>Chitinophagia</taxon>
        <taxon>Chitinophagales</taxon>
        <taxon>Chitinophagaceae</taxon>
        <taxon>Lacibacter</taxon>
    </lineage>
</organism>
<keyword evidence="2" id="KW-1185">Reference proteome</keyword>
<sequence length="253" mass="27267">MKQIKQVVAATLLLIISASCKKNKETQTDAVVLRASGNIETTINTFRNLVGPVLNTTTGVTGGRREINWDGIPIELMGRKLPLDFFNPVGDQAIVSRQRGLGYTDEGSFMVSASNFSEVNAASATEFAAFSGDKVFANTESSLWGIEFEVAGQHQPASVQGFGAVFADVDTEQSTFIEFFSGAVSKGKFYVPAQKSGSKFSFLGVYFKQTKITSVRIGHNGMLTGNTKDISQGGTHDLIVLDDLIYSEPVSLQ</sequence>
<proteinExistence type="predicted"/>
<dbReference type="EMBL" id="CP060007">
    <property type="protein sequence ID" value="QNA44145.1"/>
    <property type="molecule type" value="Genomic_DNA"/>
</dbReference>
<dbReference type="RefSeq" id="WP_182802407.1">
    <property type="nucleotide sequence ID" value="NZ_CP060007.1"/>
</dbReference>
<protein>
    <submittedName>
        <fullName evidence="1">Uncharacterized protein</fullName>
    </submittedName>
</protein>
<gene>
    <name evidence="1" type="ORF">H4075_19055</name>
</gene>